<keyword evidence="1" id="KW-0732">Signal</keyword>
<gene>
    <name evidence="3" type="ORF">EEX84_00010</name>
</gene>
<dbReference type="PROSITE" id="PS51257">
    <property type="entry name" value="PROKAR_LIPOPROTEIN"/>
    <property type="match status" value="1"/>
</dbReference>
<feature type="chain" id="PRO_5018182533" description="Bacterial Ig-like domain-containing protein" evidence="1">
    <location>
        <begin position="21"/>
        <end position="157"/>
    </location>
</feature>
<evidence type="ECO:0000259" key="2">
    <source>
        <dbReference type="Pfam" id="PF20251"/>
    </source>
</evidence>
<keyword evidence="4" id="KW-1185">Reference proteome</keyword>
<dbReference type="Pfam" id="PF20251">
    <property type="entry name" value="Big_14"/>
    <property type="match status" value="1"/>
</dbReference>
<dbReference type="RefSeq" id="WP_123163531.1">
    <property type="nucleotide sequence ID" value="NZ_RIAX01000001.1"/>
</dbReference>
<evidence type="ECO:0000313" key="3">
    <source>
        <dbReference type="EMBL" id="RNF40780.1"/>
    </source>
</evidence>
<evidence type="ECO:0000313" key="4">
    <source>
        <dbReference type="Proteomes" id="UP000275473"/>
    </source>
</evidence>
<dbReference type="EMBL" id="RIAX01000001">
    <property type="protein sequence ID" value="RNF40780.1"/>
    <property type="molecule type" value="Genomic_DNA"/>
</dbReference>
<feature type="signal peptide" evidence="1">
    <location>
        <begin position="1"/>
        <end position="20"/>
    </location>
</feature>
<proteinExistence type="predicted"/>
<dbReference type="Proteomes" id="UP000275473">
    <property type="component" value="Unassembled WGS sequence"/>
</dbReference>
<name>A0A3M8PC46_9BACL</name>
<dbReference type="InterPro" id="IPR046878">
    <property type="entry name" value="Big_14"/>
</dbReference>
<dbReference type="OrthoDB" id="2389505at2"/>
<dbReference type="AlphaFoldDB" id="A0A3M8PC46"/>
<organism evidence="3 4">
    <name type="scientific">Planococcus salinus</name>
    <dbReference type="NCBI Taxonomy" id="1848460"/>
    <lineage>
        <taxon>Bacteria</taxon>
        <taxon>Bacillati</taxon>
        <taxon>Bacillota</taxon>
        <taxon>Bacilli</taxon>
        <taxon>Bacillales</taxon>
        <taxon>Caryophanaceae</taxon>
        <taxon>Planococcus</taxon>
    </lineage>
</organism>
<sequence length="157" mass="17235">MKRLLILLFTLLLVACSAEAEVPVLPDPSPDQNMQASSAGLSIELLESTFDGPPSVIETVLHNDSGKDYGLGDYYHIEINKEGKWYMIIHSDAVFLNNPNLKDYGAVLANGHEIRQVFSIDDVGITLVPGDYRLVKTFMSDSSPFHEISVAAPLTVE</sequence>
<reference evidence="3 4" key="1">
    <citation type="journal article" date="2018" name="Int. J. Syst. Evol. Microbiol.">
        <title>Planococcus salinus sp. nov., a moderately halophilic bacterium isolated from a saline-alkali soil.</title>
        <authorList>
            <person name="Gan L."/>
        </authorList>
    </citation>
    <scope>NUCLEOTIDE SEQUENCE [LARGE SCALE GENOMIC DNA]</scope>
    <source>
        <strain evidence="3 4">LCB217</strain>
    </source>
</reference>
<comment type="caution">
    <text evidence="3">The sequence shown here is derived from an EMBL/GenBank/DDBJ whole genome shotgun (WGS) entry which is preliminary data.</text>
</comment>
<evidence type="ECO:0000256" key="1">
    <source>
        <dbReference type="SAM" id="SignalP"/>
    </source>
</evidence>
<feature type="domain" description="Bacterial Ig-like" evidence="2">
    <location>
        <begin position="38"/>
        <end position="141"/>
    </location>
</feature>
<accession>A0A3M8PC46</accession>
<protein>
    <recommendedName>
        <fullName evidence="2">Bacterial Ig-like domain-containing protein</fullName>
    </recommendedName>
</protein>